<evidence type="ECO:0000256" key="6">
    <source>
        <dbReference type="ARBA" id="ARBA00022989"/>
    </source>
</evidence>
<evidence type="ECO:0000256" key="2">
    <source>
        <dbReference type="ARBA" id="ARBA00022448"/>
    </source>
</evidence>
<feature type="transmembrane region" description="Helical" evidence="9">
    <location>
        <begin position="18"/>
        <end position="36"/>
    </location>
</feature>
<comment type="similarity">
    <text evidence="8">Belongs to the TRAP transporter small permease family.</text>
</comment>
<keyword evidence="7 9" id="KW-0472">Membrane</keyword>
<evidence type="ECO:0000256" key="1">
    <source>
        <dbReference type="ARBA" id="ARBA00004429"/>
    </source>
</evidence>
<sequence length="163" mass="18618">MLKVQKYIILIEEKLTKLLLIAVVGLVFFAAVFRWGGFPVAWSVEMAQLLFIWIIFLGANQALRNNRHIGVNILTEKLPEKVRIAVAVLMDLLVGAFLIFMIYYGFQHSLHHSLRSIQNLPLSYSYITTAIPVGCSLMLLTLIFKWSRALSAQRNRKVGRDDE</sequence>
<gene>
    <name evidence="11" type="ORF">M3202_15040</name>
</gene>
<comment type="subcellular location">
    <subcellularLocation>
        <location evidence="1">Cell inner membrane</location>
        <topology evidence="1">Multi-pass membrane protein</topology>
    </subcellularLocation>
</comment>
<dbReference type="Proteomes" id="UP001139179">
    <property type="component" value="Unassembled WGS sequence"/>
</dbReference>
<evidence type="ECO:0000256" key="8">
    <source>
        <dbReference type="ARBA" id="ARBA00038436"/>
    </source>
</evidence>
<dbReference type="GO" id="GO:0022857">
    <property type="term" value="F:transmembrane transporter activity"/>
    <property type="evidence" value="ECO:0007669"/>
    <property type="project" value="TreeGrafter"/>
</dbReference>
<evidence type="ECO:0000313" key="11">
    <source>
        <dbReference type="EMBL" id="MCM3715386.1"/>
    </source>
</evidence>
<dbReference type="RefSeq" id="WP_251224138.1">
    <property type="nucleotide sequence ID" value="NZ_JAMBOL010000014.1"/>
</dbReference>
<keyword evidence="12" id="KW-1185">Reference proteome</keyword>
<feature type="transmembrane region" description="Helical" evidence="9">
    <location>
        <begin position="84"/>
        <end position="106"/>
    </location>
</feature>
<evidence type="ECO:0000259" key="10">
    <source>
        <dbReference type="Pfam" id="PF04290"/>
    </source>
</evidence>
<reference evidence="11" key="1">
    <citation type="submission" date="2022-05" db="EMBL/GenBank/DDBJ databases">
        <title>Comparative Genomics of Spacecraft Associated Microbes.</title>
        <authorList>
            <person name="Tran M.T."/>
            <person name="Wright A."/>
            <person name="Seuylemezian A."/>
            <person name="Eisen J."/>
            <person name="Coil D."/>
        </authorList>
    </citation>
    <scope>NUCLEOTIDE SEQUENCE</scope>
    <source>
        <strain evidence="11">214.1.1</strain>
    </source>
</reference>
<evidence type="ECO:0000256" key="7">
    <source>
        <dbReference type="ARBA" id="ARBA00023136"/>
    </source>
</evidence>
<organism evidence="11 12">
    <name type="scientific">Halalkalibacter oceani</name>
    <dbReference type="NCBI Taxonomy" id="1653776"/>
    <lineage>
        <taxon>Bacteria</taxon>
        <taxon>Bacillati</taxon>
        <taxon>Bacillota</taxon>
        <taxon>Bacilli</taxon>
        <taxon>Bacillales</taxon>
        <taxon>Bacillaceae</taxon>
        <taxon>Halalkalibacter</taxon>
    </lineage>
</organism>
<dbReference type="GO" id="GO:0015740">
    <property type="term" value="P:C4-dicarboxylate transport"/>
    <property type="evidence" value="ECO:0007669"/>
    <property type="project" value="TreeGrafter"/>
</dbReference>
<feature type="transmembrane region" description="Helical" evidence="9">
    <location>
        <begin position="42"/>
        <end position="63"/>
    </location>
</feature>
<keyword evidence="5 9" id="KW-0812">Transmembrane</keyword>
<evidence type="ECO:0000256" key="4">
    <source>
        <dbReference type="ARBA" id="ARBA00022519"/>
    </source>
</evidence>
<dbReference type="InterPro" id="IPR007387">
    <property type="entry name" value="TRAP_DctQ"/>
</dbReference>
<feature type="domain" description="Tripartite ATP-independent periplasmic transporters DctQ component" evidence="10">
    <location>
        <begin position="24"/>
        <end position="149"/>
    </location>
</feature>
<dbReference type="GO" id="GO:0005886">
    <property type="term" value="C:plasma membrane"/>
    <property type="evidence" value="ECO:0007669"/>
    <property type="project" value="UniProtKB-SubCell"/>
</dbReference>
<accession>A0A9X2IQ02</accession>
<evidence type="ECO:0000313" key="12">
    <source>
        <dbReference type="Proteomes" id="UP001139179"/>
    </source>
</evidence>
<keyword evidence="3" id="KW-1003">Cell membrane</keyword>
<keyword evidence="4" id="KW-0997">Cell inner membrane</keyword>
<feature type="transmembrane region" description="Helical" evidence="9">
    <location>
        <begin position="126"/>
        <end position="147"/>
    </location>
</feature>
<dbReference type="InterPro" id="IPR055348">
    <property type="entry name" value="DctQ"/>
</dbReference>
<dbReference type="AlphaFoldDB" id="A0A9X2IQ02"/>
<evidence type="ECO:0000256" key="9">
    <source>
        <dbReference type="SAM" id="Phobius"/>
    </source>
</evidence>
<evidence type="ECO:0000256" key="3">
    <source>
        <dbReference type="ARBA" id="ARBA00022475"/>
    </source>
</evidence>
<dbReference type="PANTHER" id="PTHR35011:SF2">
    <property type="entry name" value="2,3-DIKETO-L-GULONATE TRAP TRANSPORTER SMALL PERMEASE PROTEIN YIAM"/>
    <property type="match status" value="1"/>
</dbReference>
<dbReference type="EMBL" id="JAMBOL010000014">
    <property type="protein sequence ID" value="MCM3715386.1"/>
    <property type="molecule type" value="Genomic_DNA"/>
</dbReference>
<name>A0A9X2IQ02_9BACI</name>
<evidence type="ECO:0000256" key="5">
    <source>
        <dbReference type="ARBA" id="ARBA00022692"/>
    </source>
</evidence>
<proteinExistence type="inferred from homology"/>
<protein>
    <submittedName>
        <fullName evidence="11">TRAP transporter small permease</fullName>
    </submittedName>
</protein>
<keyword evidence="6 9" id="KW-1133">Transmembrane helix</keyword>
<keyword evidence="2" id="KW-0813">Transport</keyword>
<dbReference type="PANTHER" id="PTHR35011">
    <property type="entry name" value="2,3-DIKETO-L-GULONATE TRAP TRANSPORTER SMALL PERMEASE PROTEIN YIAM"/>
    <property type="match status" value="1"/>
</dbReference>
<dbReference type="Pfam" id="PF04290">
    <property type="entry name" value="DctQ"/>
    <property type="match status" value="1"/>
</dbReference>
<comment type="caution">
    <text evidence="11">The sequence shown here is derived from an EMBL/GenBank/DDBJ whole genome shotgun (WGS) entry which is preliminary data.</text>
</comment>